<proteinExistence type="predicted"/>
<evidence type="ECO:0008006" key="3">
    <source>
        <dbReference type="Google" id="ProtNLM"/>
    </source>
</evidence>
<dbReference type="Proteomes" id="UP000712157">
    <property type="component" value="Unassembled WGS sequence"/>
</dbReference>
<keyword evidence="2" id="KW-1185">Reference proteome</keyword>
<dbReference type="EMBL" id="JAHQCW010000005">
    <property type="protein sequence ID" value="MBU9735811.1"/>
    <property type="molecule type" value="Genomic_DNA"/>
</dbReference>
<reference evidence="1" key="1">
    <citation type="submission" date="2021-06" db="EMBL/GenBank/DDBJ databases">
        <title>Description of novel taxa of the family Lachnospiraceae.</title>
        <authorList>
            <person name="Chaplin A.V."/>
            <person name="Sokolova S.R."/>
            <person name="Pikina A.P."/>
            <person name="Korzhanova M."/>
            <person name="Belova V."/>
            <person name="Korostin D."/>
            <person name="Efimov B.A."/>
        </authorList>
    </citation>
    <scope>NUCLEOTIDE SEQUENCE</scope>
    <source>
        <strain evidence="1">ASD5720</strain>
    </source>
</reference>
<organism evidence="1 2">
    <name type="scientific">Diplocloster agilis</name>
    <dbReference type="NCBI Taxonomy" id="2850323"/>
    <lineage>
        <taxon>Bacteria</taxon>
        <taxon>Bacillati</taxon>
        <taxon>Bacillota</taxon>
        <taxon>Clostridia</taxon>
        <taxon>Lachnospirales</taxon>
        <taxon>Lachnospiraceae</taxon>
        <taxon>Diplocloster</taxon>
    </lineage>
</organism>
<evidence type="ECO:0000313" key="1">
    <source>
        <dbReference type="EMBL" id="MBU9735811.1"/>
    </source>
</evidence>
<dbReference type="RefSeq" id="WP_238720817.1">
    <property type="nucleotide sequence ID" value="NZ_JAHQCW010000005.1"/>
</dbReference>
<dbReference type="AlphaFoldDB" id="A0A949NDC3"/>
<sequence length="93" mass="10643">MVEFSGLVKINFFKKEKFTGSCGGMCFKVESKDENSVLLATIWPGPYSSDHTPDEKKQYAEFAFSPEGLEEIQEWLEEQYQAQSALWKPVRIG</sequence>
<comment type="caution">
    <text evidence="1">The sequence shown here is derived from an EMBL/GenBank/DDBJ whole genome shotgun (WGS) entry which is preliminary data.</text>
</comment>
<protein>
    <recommendedName>
        <fullName evidence="3">GNAT family acetyltransferase</fullName>
    </recommendedName>
</protein>
<accession>A0A949NDC3</accession>
<name>A0A949NDC3_9FIRM</name>
<gene>
    <name evidence="1" type="ORF">KTH89_04630</name>
</gene>
<evidence type="ECO:0000313" key="2">
    <source>
        <dbReference type="Proteomes" id="UP000712157"/>
    </source>
</evidence>